<name>A0A6M6JFH7_9PSEU</name>
<accession>A0A6M6JFH7</accession>
<evidence type="ECO:0000256" key="1">
    <source>
        <dbReference type="SAM" id="MobiDB-lite"/>
    </source>
</evidence>
<feature type="compositionally biased region" description="Basic and acidic residues" evidence="1">
    <location>
        <begin position="184"/>
        <end position="198"/>
    </location>
</feature>
<dbReference type="RefSeq" id="WP_172155715.1">
    <property type="nucleotide sequence ID" value="NZ_CP053564.1"/>
</dbReference>
<evidence type="ECO:0000313" key="3">
    <source>
        <dbReference type="Proteomes" id="UP000505377"/>
    </source>
</evidence>
<gene>
    <name evidence="2" type="ORF">HOP40_06760</name>
</gene>
<dbReference type="AlphaFoldDB" id="A0A6M6JFH7"/>
<organism evidence="2 3">
    <name type="scientific">Pseudonocardia broussonetiae</name>
    <dbReference type="NCBI Taxonomy" id="2736640"/>
    <lineage>
        <taxon>Bacteria</taxon>
        <taxon>Bacillati</taxon>
        <taxon>Actinomycetota</taxon>
        <taxon>Actinomycetes</taxon>
        <taxon>Pseudonocardiales</taxon>
        <taxon>Pseudonocardiaceae</taxon>
        <taxon>Pseudonocardia</taxon>
    </lineage>
</organism>
<evidence type="ECO:0000313" key="2">
    <source>
        <dbReference type="EMBL" id="QJY45542.1"/>
    </source>
</evidence>
<keyword evidence="3" id="KW-1185">Reference proteome</keyword>
<protein>
    <submittedName>
        <fullName evidence="2">Uncharacterized protein</fullName>
    </submittedName>
</protein>
<dbReference type="KEGG" id="pbro:HOP40_06760"/>
<dbReference type="Proteomes" id="UP000505377">
    <property type="component" value="Chromosome"/>
</dbReference>
<feature type="region of interest" description="Disordered" evidence="1">
    <location>
        <begin position="178"/>
        <end position="226"/>
    </location>
</feature>
<reference evidence="2 3" key="1">
    <citation type="submission" date="2020-05" db="EMBL/GenBank/DDBJ databases">
        <authorList>
            <person name="Mo P."/>
        </authorList>
    </citation>
    <scope>NUCLEOTIDE SEQUENCE [LARGE SCALE GENOMIC DNA]</scope>
    <source>
        <strain evidence="2 3">Gen01</strain>
    </source>
</reference>
<proteinExistence type="predicted"/>
<dbReference type="EMBL" id="CP053564">
    <property type="protein sequence ID" value="QJY45542.1"/>
    <property type="molecule type" value="Genomic_DNA"/>
</dbReference>
<sequence length="226" mass="24388">MTAHPSDRPDGARPSVAEIAALTRRLWELSTPGRAVDPGERAAFLADKDALITRITDSNAATDTDAATGRERHQHIARIGRTDQSADPTVQAVTFDVAGYYTDAHLAAIAQARAGGDTERLQDAPWSASAEDERVPAMPDWMREQARRTEAAIPDGTYVPGPPDDLARFTDRLAALRGQTVEDDPARREQLAHWHTDDTADTLDADDVHQEPGGPRSATDDGPGLP</sequence>